<dbReference type="GO" id="GO:0009966">
    <property type="term" value="P:regulation of signal transduction"/>
    <property type="evidence" value="ECO:0007669"/>
    <property type="project" value="InterPro"/>
</dbReference>
<feature type="region of interest" description="Disordered" evidence="9">
    <location>
        <begin position="895"/>
        <end position="914"/>
    </location>
</feature>
<comment type="domain">
    <text evidence="8">The BAR domain mediates homodimerization, it can neither bind membrane nor impart curvature, but instead requires the neighboring PH domain to achieve these functions.</text>
</comment>
<evidence type="ECO:0000259" key="11">
    <source>
        <dbReference type="PROSITE" id="PS50115"/>
    </source>
</evidence>
<feature type="compositionally biased region" description="Basic and acidic residues" evidence="9">
    <location>
        <begin position="128"/>
        <end position="138"/>
    </location>
</feature>
<dbReference type="InterPro" id="IPR045258">
    <property type="entry name" value="ACAP1/2/3-like"/>
</dbReference>
<dbReference type="SMART" id="SM00105">
    <property type="entry name" value="ArfGap"/>
    <property type="match status" value="1"/>
</dbReference>
<comment type="similarity">
    <text evidence="1">Belongs to the protein phosphatase inhibitor 2 family.</text>
</comment>
<dbReference type="Proteomes" id="UP001159641">
    <property type="component" value="Unassembled WGS sequence"/>
</dbReference>
<evidence type="ECO:0000259" key="10">
    <source>
        <dbReference type="PROSITE" id="PS50003"/>
    </source>
</evidence>
<feature type="region of interest" description="Disordered" evidence="9">
    <location>
        <begin position="1054"/>
        <end position="1100"/>
    </location>
</feature>
<comment type="activity regulation">
    <text evidence="8">GAP activity stimulated by phosphatidylinositol 4,5-bisphosphate (PIP2) and phosphatidic acid.</text>
</comment>
<keyword evidence="8" id="KW-0677">Repeat</keyword>
<dbReference type="PROSITE" id="PS50003">
    <property type="entry name" value="PH_DOMAIN"/>
    <property type="match status" value="1"/>
</dbReference>
<sequence length="1175" mass="128183">MEKQESLGTARGLDGESPGGPTRGVPRGIGGVEAGAGLPSGVAIFHGSGPPVHSGGTVIGSPGSSQPSGGTAVLSSGLNRHPGSGTHPGGLNPPFPGTNVSGTSNLGSGGPGLYNSGYIPHSGSTCMHPDKPCEDRPRSILKNSSSTAVHKSPRAERRKKSQRWDEMNILATYHPADKDYGFMKVDEPRTPYHRLQDSDEDLLAGTSHTMTPEDLAERFATMDNFCPKVFLYSDNRSSGSSDNFSKTREMWESSDFEKRRKAHYNEGKFLKAPKNLPLDNNKNSSVGSVNMSSGSRGVMLASEPRPVERGGARGLTGGVKDELGLVARNHILEVKGGHMTQIDLDDFSASPALRNQSPASSTTVVLEKEIDLRRKEYCSKGRYLRCSPHPELEEDTEDEQQTSSTSLNWVTENPISTEVHLLDHTGSPSQDYKATESSLKVTVMSSKPAEMTVKLDFEECLKDSPRFRASIELVEAEVSELETRLEKDFLIEPLWWSPVPWAELTGSTDTCPIPDMVTQARANGVTSGAKQFLQLLKLGNGLLESGRHYLAASRAFIVGICDLAHLGPPEPMMAECLDNFTQSLSHKLDSHAELLDATQHTLQQQIQTLVKEGLRGFREARRDFWRGAESLEAALTHNAEVPRRRAQEAEEAGAALKIARAGYRARALDYALQINVIEDKRKFDIMEFVLRLVEAQATHFQQGHEELRRLAQYRKELGGQLHRLVLNSAREKRDMEQRHVLLKQKELGGEEPEPSLREGPGGLVMEGHLFKRASNAFKTWSRRWFTIQSNQLVYQKKHKVSRPGSWMPGPRRTEPCCGCLDSCPPVSFPCQDPVTVVVDDLRLCTVKLCPDSERRFCFEVVSPSKSCLLQADSERLLQLWVSAVQSSIATAFNQARLDDSPRGPGQGSGHLAMGSAATLGSGGMTRGRDSGGVGHVAAQVQSVDGNAQCCDCREPAPEWASINLGVTLCIQCSGIHRSLGVHFSKVRSLTLDSWEPELVKLMCELGNVVMNQIYEARVEAMAVKKPGPSCSRQEKEAWIHAKYVEKKFLTKLPEIRGRRGGRGPPRGQPPVPPKPGTIRPQPGSFRPKPEPPSEDLGSLHPGALLFRAAGHPPSLPTMADALAHGADVNWVHGGQENATPLIQATAAVRVLPTSPPHPTLRLLLSSPTPDFGPSS</sequence>
<accession>A0AB34GWA6</accession>
<dbReference type="PRINTS" id="PR00405">
    <property type="entry name" value="REVINTRACTNG"/>
</dbReference>
<dbReference type="Pfam" id="PF04979">
    <property type="entry name" value="IPP-2"/>
    <property type="match status" value="1"/>
</dbReference>
<organism evidence="12 13">
    <name type="scientific">Eschrichtius robustus</name>
    <name type="common">California gray whale</name>
    <name type="synonym">Eschrichtius gibbosus</name>
    <dbReference type="NCBI Taxonomy" id="9764"/>
    <lineage>
        <taxon>Eukaryota</taxon>
        <taxon>Metazoa</taxon>
        <taxon>Chordata</taxon>
        <taxon>Craniata</taxon>
        <taxon>Vertebrata</taxon>
        <taxon>Euteleostomi</taxon>
        <taxon>Mammalia</taxon>
        <taxon>Eutheria</taxon>
        <taxon>Laurasiatheria</taxon>
        <taxon>Artiodactyla</taxon>
        <taxon>Whippomorpha</taxon>
        <taxon>Cetacea</taxon>
        <taxon>Mysticeti</taxon>
        <taxon>Eschrichtiidae</taxon>
        <taxon>Eschrichtius</taxon>
    </lineage>
</organism>
<reference evidence="12 13" key="1">
    <citation type="submission" date="2022-11" db="EMBL/GenBank/DDBJ databases">
        <title>Whole genome sequence of Eschrichtius robustus ER-17-0199.</title>
        <authorList>
            <person name="Bruniche-Olsen A."/>
            <person name="Black A.N."/>
            <person name="Fields C.J."/>
            <person name="Walden K."/>
            <person name="Dewoody J.A."/>
        </authorList>
    </citation>
    <scope>NUCLEOTIDE SEQUENCE [LARGE SCALE GENOMIC DNA]</scope>
    <source>
        <strain evidence="12">ER-17-0199</strain>
        <tissue evidence="12">Blubber</tissue>
    </source>
</reference>
<keyword evidence="8" id="KW-0967">Endosome</keyword>
<comment type="caution">
    <text evidence="12">The sequence shown here is derived from an EMBL/GenBank/DDBJ whole genome shotgun (WGS) entry which is preliminary data.</text>
</comment>
<dbReference type="GO" id="GO:0008270">
    <property type="term" value="F:zinc ion binding"/>
    <property type="evidence" value="ECO:0007669"/>
    <property type="project" value="UniProtKB-KW"/>
</dbReference>
<dbReference type="GO" id="GO:0010008">
    <property type="term" value="C:endosome membrane"/>
    <property type="evidence" value="ECO:0007669"/>
    <property type="project" value="UniProtKB-SubCell"/>
</dbReference>
<feature type="compositionally biased region" description="Low complexity" evidence="9">
    <location>
        <begin position="280"/>
        <end position="297"/>
    </location>
</feature>
<dbReference type="InterPro" id="IPR007062">
    <property type="entry name" value="PPI-2"/>
</dbReference>
<protein>
    <recommendedName>
        <fullName evidence="8">Arf-GAP with coiled-coil, ANK repeat and PH domain-containing protein</fullName>
        <shortName evidence="8">Cnt-b</shortName>
    </recommendedName>
    <alternativeName>
        <fullName evidence="8">Centaurin-beta</fullName>
    </alternativeName>
</protein>
<dbReference type="Gene3D" id="1.25.40.20">
    <property type="entry name" value="Ankyrin repeat-containing domain"/>
    <property type="match status" value="1"/>
</dbReference>
<dbReference type="Gene3D" id="6.10.250.1050">
    <property type="match status" value="1"/>
</dbReference>
<feature type="region of interest" description="Disordered" evidence="9">
    <location>
        <begin position="273"/>
        <end position="297"/>
    </location>
</feature>
<comment type="subcellular location">
    <subcellularLocation>
        <location evidence="8">Endosome membrane</location>
        <topology evidence="8">Peripheral membrane protein</topology>
    </subcellularLocation>
</comment>
<dbReference type="Pfam" id="PF00169">
    <property type="entry name" value="PH"/>
    <property type="match status" value="1"/>
</dbReference>
<comment type="domain">
    <text evidence="8">PH domain binds phospholipids including phosphatidic acid, phosphatidylinositol 3-phosphate, phosphatidylinositol 3,5-bisphosphate (PIP2) and phosphatidylinositol 3,4,5-trisphosphate (PIP3). May mediate protein binding to PIP2 or PIP3 containing membranes.</text>
</comment>
<dbReference type="PROSITE" id="PS50115">
    <property type="entry name" value="ARFGAP"/>
    <property type="match status" value="1"/>
</dbReference>
<evidence type="ECO:0000256" key="4">
    <source>
        <dbReference type="ARBA" id="ARBA00022833"/>
    </source>
</evidence>
<name>A0AB34GWA6_ESCRO</name>
<feature type="compositionally biased region" description="Pro residues" evidence="9">
    <location>
        <begin position="1066"/>
        <end position="1075"/>
    </location>
</feature>
<keyword evidence="2 8" id="KW-0479">Metal-binding</keyword>
<dbReference type="SUPFAM" id="SSF57863">
    <property type="entry name" value="ArfGap/RecO-like zinc finger"/>
    <property type="match status" value="1"/>
</dbReference>
<dbReference type="GO" id="GO:0004864">
    <property type="term" value="F:protein phosphatase inhibitor activity"/>
    <property type="evidence" value="ECO:0007669"/>
    <property type="project" value="UniProtKB-KW"/>
</dbReference>
<dbReference type="FunFam" id="1.10.220.150:FF:000007">
    <property type="entry name" value="Arf-GAP with coiled-coil, ANK repeat and PH domain-containing protein 2"/>
    <property type="match status" value="1"/>
</dbReference>
<dbReference type="Pfam" id="PF16746">
    <property type="entry name" value="BAR_3"/>
    <property type="match status" value="2"/>
</dbReference>
<keyword evidence="6" id="KW-0650">Protein phosphatase inhibitor</keyword>
<evidence type="ECO:0000313" key="13">
    <source>
        <dbReference type="Proteomes" id="UP001159641"/>
    </source>
</evidence>
<dbReference type="InterPro" id="IPR027267">
    <property type="entry name" value="AH/BAR_dom_sf"/>
</dbReference>
<dbReference type="SMART" id="SM00233">
    <property type="entry name" value="PH"/>
    <property type="match status" value="1"/>
</dbReference>
<feature type="region of interest" description="Disordered" evidence="9">
    <location>
        <begin position="385"/>
        <end position="406"/>
    </location>
</feature>
<keyword evidence="5 8" id="KW-0040">ANK repeat</keyword>
<feature type="region of interest" description="Disordered" evidence="9">
    <location>
        <begin position="1"/>
        <end position="113"/>
    </location>
</feature>
<dbReference type="CDD" id="cd08852">
    <property type="entry name" value="ArfGap_ACAP1"/>
    <property type="match status" value="1"/>
</dbReference>
<dbReference type="Pfam" id="PF01412">
    <property type="entry name" value="ArfGap"/>
    <property type="match status" value="1"/>
</dbReference>
<evidence type="ECO:0000256" key="8">
    <source>
        <dbReference type="RuleBase" id="RU369028"/>
    </source>
</evidence>
<dbReference type="AlphaFoldDB" id="A0AB34GWA6"/>
<evidence type="ECO:0000256" key="9">
    <source>
        <dbReference type="SAM" id="MobiDB-lite"/>
    </source>
</evidence>
<evidence type="ECO:0000256" key="3">
    <source>
        <dbReference type="ARBA" id="ARBA00022771"/>
    </source>
</evidence>
<dbReference type="GO" id="GO:0005096">
    <property type="term" value="F:GTPase activator activity"/>
    <property type="evidence" value="ECO:0007669"/>
    <property type="project" value="UniProtKB-KW"/>
</dbReference>
<dbReference type="Gene3D" id="1.20.1270.60">
    <property type="entry name" value="Arfaptin homology (AH) domain/BAR domain"/>
    <property type="match status" value="1"/>
</dbReference>
<proteinExistence type="inferred from homology"/>
<keyword evidence="13" id="KW-1185">Reference proteome</keyword>
<dbReference type="PANTHER" id="PTHR23180:SF197">
    <property type="entry name" value="ARF-GAP WITH COILED-COIL, ANK REPEAT AND PH DOMAIN-CONTAINING PROTEIN 1"/>
    <property type="match status" value="1"/>
</dbReference>
<keyword evidence="3 7" id="KW-0863">Zinc-finger</keyword>
<dbReference type="EMBL" id="JAIQCJ010002079">
    <property type="protein sequence ID" value="KAJ8783764.1"/>
    <property type="molecule type" value="Genomic_DNA"/>
</dbReference>
<dbReference type="InterPro" id="IPR001164">
    <property type="entry name" value="ArfGAP_dom"/>
</dbReference>
<keyword evidence="8" id="KW-0343">GTPase activation</keyword>
<dbReference type="InterPro" id="IPR036770">
    <property type="entry name" value="Ankyrin_rpt-contain_sf"/>
</dbReference>
<feature type="domain" description="PH" evidence="10">
    <location>
        <begin position="762"/>
        <end position="889"/>
    </location>
</feature>
<feature type="domain" description="Arf-GAP" evidence="11">
    <location>
        <begin position="934"/>
        <end position="1056"/>
    </location>
</feature>
<dbReference type="InterPro" id="IPR004148">
    <property type="entry name" value="BAR_dom"/>
</dbReference>
<evidence type="ECO:0000256" key="5">
    <source>
        <dbReference type="ARBA" id="ARBA00023043"/>
    </source>
</evidence>
<dbReference type="InterPro" id="IPR001849">
    <property type="entry name" value="PH_domain"/>
</dbReference>
<feature type="region of interest" description="Disordered" evidence="9">
    <location>
        <begin position="128"/>
        <end position="163"/>
    </location>
</feature>
<dbReference type="InterPro" id="IPR037278">
    <property type="entry name" value="ARFGAP/RecO"/>
</dbReference>
<dbReference type="CDD" id="cd07639">
    <property type="entry name" value="BAR_ACAP1"/>
    <property type="match status" value="1"/>
</dbReference>
<evidence type="ECO:0000256" key="7">
    <source>
        <dbReference type="PROSITE-ProRule" id="PRU00288"/>
    </source>
</evidence>
<evidence type="ECO:0000256" key="2">
    <source>
        <dbReference type="ARBA" id="ARBA00022723"/>
    </source>
</evidence>
<feature type="compositionally biased region" description="Gly residues" evidence="9">
    <location>
        <begin position="17"/>
        <end position="34"/>
    </location>
</feature>
<dbReference type="SUPFAM" id="SSF103657">
    <property type="entry name" value="BAR/IMD domain-like"/>
    <property type="match status" value="2"/>
</dbReference>
<dbReference type="InterPro" id="IPR011993">
    <property type="entry name" value="PH-like_dom_sf"/>
</dbReference>
<evidence type="ECO:0000313" key="12">
    <source>
        <dbReference type="EMBL" id="KAJ8783764.1"/>
    </source>
</evidence>
<dbReference type="FunFam" id="1.20.1270.60:FF:000062">
    <property type="entry name" value="Arf-GAP with coiled-coil, ANK repeat and PH domain-containing protein 1"/>
    <property type="match status" value="1"/>
</dbReference>
<dbReference type="CDD" id="cd13250">
    <property type="entry name" value="PH_ACAP"/>
    <property type="match status" value="1"/>
</dbReference>
<comment type="function">
    <text evidence="8">GTPase-activating protein for the ADP ribosylation factor family.</text>
</comment>
<keyword evidence="4 8" id="KW-0862">Zinc</keyword>
<dbReference type="Gene3D" id="2.30.29.30">
    <property type="entry name" value="Pleckstrin-homology domain (PH domain)/Phosphotyrosine-binding domain (PTB)"/>
    <property type="match status" value="1"/>
</dbReference>
<dbReference type="PANTHER" id="PTHR23180">
    <property type="entry name" value="CENTAURIN/ARF"/>
    <property type="match status" value="1"/>
</dbReference>
<dbReference type="InterPro" id="IPR038508">
    <property type="entry name" value="ArfGAP_dom_sf"/>
</dbReference>
<evidence type="ECO:0000256" key="1">
    <source>
        <dbReference type="ARBA" id="ARBA00005472"/>
    </source>
</evidence>
<feature type="compositionally biased region" description="Low complexity" evidence="9">
    <location>
        <begin position="60"/>
        <end position="70"/>
    </location>
</feature>
<gene>
    <name evidence="12" type="ORF">J1605_008807</name>
</gene>
<evidence type="ECO:0000256" key="6">
    <source>
        <dbReference type="ARBA" id="ARBA00023272"/>
    </source>
</evidence>
<dbReference type="SUPFAM" id="SSF50729">
    <property type="entry name" value="PH domain-like"/>
    <property type="match status" value="1"/>
</dbReference>
<dbReference type="Gene3D" id="1.10.220.150">
    <property type="entry name" value="Arf GTPase activating protein"/>
    <property type="match status" value="1"/>
</dbReference>